<dbReference type="InterPro" id="IPR016024">
    <property type="entry name" value="ARM-type_fold"/>
</dbReference>
<dbReference type="AlphaFoldDB" id="A0A7D9L7E7"/>
<dbReference type="InterPro" id="IPR001313">
    <property type="entry name" value="Pumilio_RNA-bd_rpt"/>
</dbReference>
<comment type="caution">
    <text evidence="3">The sequence shown here is derived from an EMBL/GenBank/DDBJ whole genome shotgun (WGS) entry which is preliminary data.</text>
</comment>
<dbReference type="OrthoDB" id="497380at2759"/>
<dbReference type="PANTHER" id="PTHR13389:SF0">
    <property type="entry name" value="PUMILIO HOMOLOG 3"/>
    <property type="match status" value="1"/>
</dbReference>
<dbReference type="InterPro" id="IPR012959">
    <property type="entry name" value="CPL_dom"/>
</dbReference>
<proteinExistence type="predicted"/>
<dbReference type="PANTHER" id="PTHR13389">
    <property type="entry name" value="PUMILIO HOMOLOG 3"/>
    <property type="match status" value="1"/>
</dbReference>
<sequence>IDDARSLEEIIASDPHKKPYILRNLKETLVSLIQKSLVSHTIVHKALLDFFTNADEKMRTEMIEAVREQLVLILHTSEGARVTMSCLWHGTPKDRKVIVKSFKSYVIKICKEEYGHLTLLALFDSVDDTVLVQKVIIAEMLPRLSEIAENHHGRKVLLYLLAPRLPSYFAPKIIQQLTQGDGNQHSKKESSVRRNELLSAVSPSLIKFAAENVKTLLFDKALSQLFVAIVHNVEGGVEPAMQSVAKLASKELDVINNEEEDHVFKSASGHFAIKQLIQLDKKRSEKGSDVLFSPLLMARIDPETLLNMCQINRGAFVVVSLLECSVSEVYEEVEQSLKPYLKKLKTIENKGVAIVIKLLNK</sequence>
<protein>
    <submittedName>
        <fullName evidence="3">Pumilio homolog 3-like</fullName>
    </submittedName>
</protein>
<dbReference type="InterPro" id="IPR011989">
    <property type="entry name" value="ARM-like"/>
</dbReference>
<evidence type="ECO:0000256" key="1">
    <source>
        <dbReference type="ARBA" id="ARBA00022737"/>
    </source>
</evidence>
<keyword evidence="2" id="KW-0694">RNA-binding</keyword>
<evidence type="ECO:0000313" key="4">
    <source>
        <dbReference type="Proteomes" id="UP001152795"/>
    </source>
</evidence>
<keyword evidence="4" id="KW-1185">Reference proteome</keyword>
<name>A0A7D9L7E7_PARCT</name>
<dbReference type="Gene3D" id="1.25.10.10">
    <property type="entry name" value="Leucine-rich Repeat Variant"/>
    <property type="match status" value="1"/>
</dbReference>
<organism evidence="3 4">
    <name type="scientific">Paramuricea clavata</name>
    <name type="common">Red gorgonian</name>
    <name type="synonym">Violescent sea-whip</name>
    <dbReference type="NCBI Taxonomy" id="317549"/>
    <lineage>
        <taxon>Eukaryota</taxon>
        <taxon>Metazoa</taxon>
        <taxon>Cnidaria</taxon>
        <taxon>Anthozoa</taxon>
        <taxon>Octocorallia</taxon>
        <taxon>Malacalcyonacea</taxon>
        <taxon>Plexauridae</taxon>
        <taxon>Paramuricea</taxon>
    </lineage>
</organism>
<dbReference type="Proteomes" id="UP001152795">
    <property type="component" value="Unassembled WGS sequence"/>
</dbReference>
<feature type="non-terminal residue" evidence="3">
    <location>
        <position position="361"/>
    </location>
</feature>
<dbReference type="GO" id="GO:0005730">
    <property type="term" value="C:nucleolus"/>
    <property type="evidence" value="ECO:0007669"/>
    <property type="project" value="TreeGrafter"/>
</dbReference>
<evidence type="ECO:0000256" key="2">
    <source>
        <dbReference type="ARBA" id="ARBA00022884"/>
    </source>
</evidence>
<dbReference type="EMBL" id="CACRXK020014720">
    <property type="protein sequence ID" value="CAB4027297.1"/>
    <property type="molecule type" value="Genomic_DNA"/>
</dbReference>
<gene>
    <name evidence="3" type="ORF">PACLA_8A055310</name>
</gene>
<accession>A0A7D9L7E7</accession>
<dbReference type="GO" id="GO:0006417">
    <property type="term" value="P:regulation of translation"/>
    <property type="evidence" value="ECO:0007669"/>
    <property type="project" value="TreeGrafter"/>
</dbReference>
<dbReference type="SUPFAM" id="SSF48371">
    <property type="entry name" value="ARM repeat"/>
    <property type="match status" value="1"/>
</dbReference>
<dbReference type="Pfam" id="PF08144">
    <property type="entry name" value="CPL"/>
    <property type="match status" value="1"/>
</dbReference>
<evidence type="ECO:0000313" key="3">
    <source>
        <dbReference type="EMBL" id="CAB4027297.1"/>
    </source>
</evidence>
<reference evidence="3" key="1">
    <citation type="submission" date="2020-04" db="EMBL/GenBank/DDBJ databases">
        <authorList>
            <person name="Alioto T."/>
            <person name="Alioto T."/>
            <person name="Gomez Garrido J."/>
        </authorList>
    </citation>
    <scope>NUCLEOTIDE SEQUENCE</scope>
    <source>
        <strain evidence="3">A484AB</strain>
    </source>
</reference>
<dbReference type="PROSITE" id="PS50303">
    <property type="entry name" value="PUM_HD"/>
    <property type="match status" value="1"/>
</dbReference>
<dbReference type="SMART" id="SM00025">
    <property type="entry name" value="Pumilio"/>
    <property type="match status" value="3"/>
</dbReference>
<dbReference type="InterPro" id="IPR033133">
    <property type="entry name" value="PUM-HD"/>
</dbReference>
<keyword evidence="1" id="KW-0677">Repeat</keyword>
<dbReference type="GO" id="GO:0003729">
    <property type="term" value="F:mRNA binding"/>
    <property type="evidence" value="ECO:0007669"/>
    <property type="project" value="TreeGrafter"/>
</dbReference>
<dbReference type="InterPro" id="IPR040059">
    <property type="entry name" value="PUM3"/>
</dbReference>